<dbReference type="PANTHER" id="PTHR34580:SF1">
    <property type="entry name" value="PROTEIN PAFC"/>
    <property type="match status" value="1"/>
</dbReference>
<dbReference type="InterPro" id="IPR051534">
    <property type="entry name" value="CBASS_pafABC_assoc_protein"/>
</dbReference>
<dbReference type="EMBL" id="JBBKTX010000026">
    <property type="protein sequence ID" value="MFK4754232.1"/>
    <property type="molecule type" value="Genomic_DNA"/>
</dbReference>
<dbReference type="Pfam" id="PF25583">
    <property type="entry name" value="WCX"/>
    <property type="match status" value="1"/>
</dbReference>
<accession>A0ABW8NMM6</accession>
<dbReference type="InterPro" id="IPR026881">
    <property type="entry name" value="WYL_dom"/>
</dbReference>
<evidence type="ECO:0000313" key="4">
    <source>
        <dbReference type="Proteomes" id="UP001620597"/>
    </source>
</evidence>
<gene>
    <name evidence="3" type="ORF">WG929_17605</name>
</gene>
<dbReference type="Pfam" id="PF13280">
    <property type="entry name" value="WYL"/>
    <property type="match status" value="1"/>
</dbReference>
<dbReference type="InterPro" id="IPR057727">
    <property type="entry name" value="WCX_dom"/>
</dbReference>
<organism evidence="3 4">
    <name type="scientific">Oceanobacter antarcticus</name>
    <dbReference type="NCBI Taxonomy" id="3133425"/>
    <lineage>
        <taxon>Bacteria</taxon>
        <taxon>Pseudomonadati</taxon>
        <taxon>Pseudomonadota</taxon>
        <taxon>Gammaproteobacteria</taxon>
        <taxon>Oceanospirillales</taxon>
        <taxon>Oceanospirillaceae</taxon>
        <taxon>Oceanobacter</taxon>
    </lineage>
</organism>
<sequence length="331" mass="38142">MSNDYSTFARRMEMLRMIPEEPSPPVSTRAIWEKLNPHFPCHKRTVERDLVELSQHYAYYCSEQGRGQTWRFLKGRKELAPTSTAVIALGYLQARPYLQQVLPAEVYQGIEPQFTEAEAVLQRHGSHLSAWPERVRVLPGLKQLQKPAFNHQVWVTLTQALLLGKQFTALYAKRTADHPKTLRFSPLGLVSKGNVHYLIATANDYTNPVIFALHRISNAELSDDSIDEHIHFNIDEYIANFGWTPAGEIILKADIAPAIAQRLEETPLGDEQKITPLDGSDWYQLEARVPDDQETKWWVYGLNHHIRVTAPPHWVDEFRENSYKMMALYQQ</sequence>
<evidence type="ECO:0000259" key="1">
    <source>
        <dbReference type="Pfam" id="PF13280"/>
    </source>
</evidence>
<dbReference type="PANTHER" id="PTHR34580">
    <property type="match status" value="1"/>
</dbReference>
<protein>
    <submittedName>
        <fullName evidence="3">WYL domain-containing protein</fullName>
    </submittedName>
</protein>
<feature type="domain" description="WYL" evidence="1">
    <location>
        <begin position="155"/>
        <end position="220"/>
    </location>
</feature>
<dbReference type="Proteomes" id="UP001620597">
    <property type="component" value="Unassembled WGS sequence"/>
</dbReference>
<reference evidence="3 4" key="1">
    <citation type="submission" date="2024-03" db="EMBL/GenBank/DDBJ databases">
        <title>High-quality draft genome sequence of Oceanobacter sp. wDCs-4.</title>
        <authorList>
            <person name="Dong C."/>
        </authorList>
    </citation>
    <scope>NUCLEOTIDE SEQUENCE [LARGE SCALE GENOMIC DNA]</scope>
    <source>
        <strain evidence="4">wDCs-4</strain>
    </source>
</reference>
<evidence type="ECO:0000313" key="3">
    <source>
        <dbReference type="EMBL" id="MFK4754232.1"/>
    </source>
</evidence>
<dbReference type="RefSeq" id="WP_416207149.1">
    <property type="nucleotide sequence ID" value="NZ_JBBKTX010000026.1"/>
</dbReference>
<proteinExistence type="predicted"/>
<dbReference type="PROSITE" id="PS52050">
    <property type="entry name" value="WYL"/>
    <property type="match status" value="1"/>
</dbReference>
<evidence type="ECO:0000259" key="2">
    <source>
        <dbReference type="Pfam" id="PF25583"/>
    </source>
</evidence>
<name>A0ABW8NMM6_9GAMM</name>
<feature type="domain" description="WCX" evidence="2">
    <location>
        <begin position="252"/>
        <end position="320"/>
    </location>
</feature>
<comment type="caution">
    <text evidence="3">The sequence shown here is derived from an EMBL/GenBank/DDBJ whole genome shotgun (WGS) entry which is preliminary data.</text>
</comment>
<keyword evidence="4" id="KW-1185">Reference proteome</keyword>